<reference evidence="2 3" key="1">
    <citation type="submission" date="2010-08" db="EMBL/GenBank/DDBJ databases">
        <title>Complete sequence of Gallionella capsiferriformans ES-2.</title>
        <authorList>
            <consortium name="US DOE Joint Genome Institute"/>
            <person name="Lucas S."/>
            <person name="Copeland A."/>
            <person name="Lapidus A."/>
            <person name="Cheng J.-F."/>
            <person name="Bruce D."/>
            <person name="Goodwin L."/>
            <person name="Pitluck S."/>
            <person name="Chertkov O."/>
            <person name="Davenport K.W."/>
            <person name="Detter J.C."/>
            <person name="Han C."/>
            <person name="Tapia R."/>
            <person name="Land M."/>
            <person name="Hauser L."/>
            <person name="Chang Y.-J."/>
            <person name="Jeffries C."/>
            <person name="Kyrpides N."/>
            <person name="Ivanova N."/>
            <person name="Mikhailova N."/>
            <person name="Shelobolina E.S."/>
            <person name="Picardal F."/>
            <person name="Roden E."/>
            <person name="Emerson D."/>
            <person name="Woyke T."/>
        </authorList>
    </citation>
    <scope>NUCLEOTIDE SEQUENCE [LARGE SCALE GENOMIC DNA]</scope>
    <source>
        <strain evidence="2 3">ES-2</strain>
    </source>
</reference>
<protein>
    <submittedName>
        <fullName evidence="2">Uncharacterized protein</fullName>
    </submittedName>
</protein>
<organism evidence="2 3">
    <name type="scientific">Gallionella capsiferriformans (strain ES-2)</name>
    <name type="common">Gallionella ferruginea capsiferriformans (strain ES-2)</name>
    <dbReference type="NCBI Taxonomy" id="395494"/>
    <lineage>
        <taxon>Bacteria</taxon>
        <taxon>Pseudomonadati</taxon>
        <taxon>Pseudomonadota</taxon>
        <taxon>Betaproteobacteria</taxon>
        <taxon>Nitrosomonadales</taxon>
        <taxon>Gallionellaceae</taxon>
        <taxon>Gallionella</taxon>
    </lineage>
</organism>
<dbReference type="HOGENOM" id="CLU_2990203_0_0_4"/>
<name>D9SCI9_GALCS</name>
<keyword evidence="3" id="KW-1185">Reference proteome</keyword>
<dbReference type="Proteomes" id="UP000001235">
    <property type="component" value="Chromosome"/>
</dbReference>
<keyword evidence="1" id="KW-0812">Transmembrane</keyword>
<sequence length="57" mass="6442">MRSVISANGTLLFSVLLFELVLTLFIFGRYLLQYQVEVYSGVCRAMPEVQSGVIQKL</sequence>
<evidence type="ECO:0000256" key="1">
    <source>
        <dbReference type="SAM" id="Phobius"/>
    </source>
</evidence>
<dbReference type="KEGG" id="gca:Galf_2571"/>
<evidence type="ECO:0000313" key="3">
    <source>
        <dbReference type="Proteomes" id="UP000001235"/>
    </source>
</evidence>
<gene>
    <name evidence="2" type="ordered locus">Galf_2571</name>
</gene>
<dbReference type="AlphaFoldDB" id="D9SCI9"/>
<proteinExistence type="predicted"/>
<keyword evidence="1" id="KW-1133">Transmembrane helix</keyword>
<feature type="transmembrane region" description="Helical" evidence="1">
    <location>
        <begin position="12"/>
        <end position="32"/>
    </location>
</feature>
<keyword evidence="1" id="KW-0472">Membrane</keyword>
<dbReference type="EMBL" id="CP002159">
    <property type="protein sequence ID" value="ADL56570.1"/>
    <property type="molecule type" value="Genomic_DNA"/>
</dbReference>
<evidence type="ECO:0000313" key="2">
    <source>
        <dbReference type="EMBL" id="ADL56570.1"/>
    </source>
</evidence>
<accession>D9SCI9</accession>